<dbReference type="Proteomes" id="UP000215332">
    <property type="component" value="Chromosome 1"/>
</dbReference>
<dbReference type="EMBL" id="LT906441">
    <property type="protein sequence ID" value="SNV29124.1"/>
    <property type="molecule type" value="Genomic_DNA"/>
</dbReference>
<dbReference type="GO" id="GO:0005737">
    <property type="term" value="C:cytoplasm"/>
    <property type="evidence" value="ECO:0007669"/>
    <property type="project" value="TreeGrafter"/>
</dbReference>
<dbReference type="Pfam" id="PF04468">
    <property type="entry name" value="PSP1"/>
    <property type="match status" value="1"/>
</dbReference>
<dbReference type="InterPro" id="IPR047767">
    <property type="entry name" value="PSP1-like"/>
</dbReference>
<dbReference type="KEGG" id="cgrn:4412665_00241"/>
<reference evidence="2 3" key="1">
    <citation type="submission" date="2017-06" db="EMBL/GenBank/DDBJ databases">
        <authorList>
            <consortium name="Pathogen Informatics"/>
        </authorList>
    </citation>
    <scope>NUCLEOTIDE SEQUENCE [LARGE SCALE GENOMIC DNA]</scope>
    <source>
        <strain evidence="2 3">NCTC11865</strain>
    </source>
</reference>
<protein>
    <submittedName>
        <fullName evidence="2">PSP1 C-terminal conserved region</fullName>
    </submittedName>
</protein>
<dbReference type="PANTHER" id="PTHR43830:SF3">
    <property type="entry name" value="PROTEIN PSP1"/>
    <property type="match status" value="1"/>
</dbReference>
<evidence type="ECO:0000313" key="3">
    <source>
        <dbReference type="Proteomes" id="UP000215332"/>
    </source>
</evidence>
<evidence type="ECO:0000259" key="1">
    <source>
        <dbReference type="PROSITE" id="PS51411"/>
    </source>
</evidence>
<dbReference type="eggNOG" id="COG1774">
    <property type="taxonomic scope" value="Bacteria"/>
</dbReference>
<dbReference type="PROSITE" id="PS51411">
    <property type="entry name" value="PSP1_C"/>
    <property type="match status" value="1"/>
</dbReference>
<name>A0A239W5T6_9ACTN</name>
<accession>A0A239W5T6</accession>
<organism evidence="2 3">
    <name type="scientific">Cutibacterium granulosum</name>
    <dbReference type="NCBI Taxonomy" id="33011"/>
    <lineage>
        <taxon>Bacteria</taxon>
        <taxon>Bacillati</taxon>
        <taxon>Actinomycetota</taxon>
        <taxon>Actinomycetes</taxon>
        <taxon>Propionibacteriales</taxon>
        <taxon>Propionibacteriaceae</taxon>
        <taxon>Cutibacterium</taxon>
    </lineage>
</organism>
<gene>
    <name evidence="2" type="primary">tpl</name>
    <name evidence="2" type="ORF">SAMEA4412665_00241</name>
</gene>
<proteinExistence type="predicted"/>
<sequence>MTRVIAVAFHEHGQLHHLAVDGVDVHLGDWVLYPTDDGDEVARCVWGPQDVRLDEPLPTCPGLASPTQLDAAAAARQRRSEVTELVKKRIAAHGLDMQVLAVDLVEGDAPHVAVYYRTAHRVDFRALVPDLARALASRVDLRQVTGRDPARLVGGVGLCGHQLCCSTFLNEVEPISIRLANQQGHGSNPMAVTGLCGHLMCCLRYESPYYDDFTATAEQIAQQEQDRSADQLGCPLRPVCGKAAGRP</sequence>
<evidence type="ECO:0000313" key="2">
    <source>
        <dbReference type="EMBL" id="SNV29124.1"/>
    </source>
</evidence>
<dbReference type="InterPro" id="IPR007557">
    <property type="entry name" value="PSP1_C"/>
</dbReference>
<feature type="domain" description="PSP1 C-terminal" evidence="1">
    <location>
        <begin position="57"/>
        <end position="144"/>
    </location>
</feature>
<dbReference type="NCBIfam" id="NF041131">
    <property type="entry name" value="RicT_YaaT_fam"/>
    <property type="match status" value="1"/>
</dbReference>
<dbReference type="PANTHER" id="PTHR43830">
    <property type="entry name" value="PROTEIN PSP1"/>
    <property type="match status" value="1"/>
</dbReference>
<dbReference type="AlphaFoldDB" id="A0A239W5T6"/>